<organism evidence="3 4">
    <name type="scientific">Mugilogobius chulae</name>
    <name type="common">yellowstripe goby</name>
    <dbReference type="NCBI Taxonomy" id="88201"/>
    <lineage>
        <taxon>Eukaryota</taxon>
        <taxon>Metazoa</taxon>
        <taxon>Chordata</taxon>
        <taxon>Craniata</taxon>
        <taxon>Vertebrata</taxon>
        <taxon>Euteleostomi</taxon>
        <taxon>Actinopterygii</taxon>
        <taxon>Neopterygii</taxon>
        <taxon>Teleostei</taxon>
        <taxon>Neoteleostei</taxon>
        <taxon>Acanthomorphata</taxon>
        <taxon>Gobiaria</taxon>
        <taxon>Gobiiformes</taxon>
        <taxon>Gobioidei</taxon>
        <taxon>Gobiidae</taxon>
        <taxon>Gobionellinae</taxon>
        <taxon>Mugilogobius</taxon>
    </lineage>
</organism>
<comment type="caution">
    <text evidence="3">The sequence shown here is derived from an EMBL/GenBank/DDBJ whole genome shotgun (WGS) entry which is preliminary data.</text>
</comment>
<dbReference type="AlphaFoldDB" id="A0AAW0NF31"/>
<evidence type="ECO:0000313" key="4">
    <source>
        <dbReference type="Proteomes" id="UP001460270"/>
    </source>
</evidence>
<dbReference type="Proteomes" id="UP001460270">
    <property type="component" value="Unassembled WGS sequence"/>
</dbReference>
<dbReference type="PANTHER" id="PTHR12618">
    <property type="entry name" value="PHD AND RING FINGER DOMAIN-CONTAINING PROTEIN 1"/>
    <property type="match status" value="1"/>
</dbReference>
<evidence type="ECO:0000256" key="1">
    <source>
        <dbReference type="SAM" id="MobiDB-lite"/>
    </source>
</evidence>
<feature type="region of interest" description="Disordered" evidence="1">
    <location>
        <begin position="31"/>
        <end position="140"/>
    </location>
</feature>
<feature type="compositionally biased region" description="Basic and acidic residues" evidence="1">
    <location>
        <begin position="31"/>
        <end position="42"/>
    </location>
</feature>
<evidence type="ECO:0000313" key="3">
    <source>
        <dbReference type="EMBL" id="KAK7891578.1"/>
    </source>
</evidence>
<reference evidence="4" key="1">
    <citation type="submission" date="2024-04" db="EMBL/GenBank/DDBJ databases">
        <title>Salinicola lusitanus LLJ914,a marine bacterium isolated from the Okinawa Trough.</title>
        <authorList>
            <person name="Li J."/>
        </authorList>
    </citation>
    <scope>NUCLEOTIDE SEQUENCE [LARGE SCALE GENOMIC DNA]</scope>
</reference>
<proteinExistence type="predicted"/>
<feature type="compositionally biased region" description="Polar residues" evidence="1">
    <location>
        <begin position="116"/>
        <end position="129"/>
    </location>
</feature>
<accession>A0AAW0NF31</accession>
<feature type="compositionally biased region" description="Basic and acidic residues" evidence="1">
    <location>
        <begin position="104"/>
        <end position="115"/>
    </location>
</feature>
<dbReference type="EMBL" id="JBBPFD010000017">
    <property type="protein sequence ID" value="KAK7891578.1"/>
    <property type="molecule type" value="Genomic_DNA"/>
</dbReference>
<evidence type="ECO:0000259" key="2">
    <source>
        <dbReference type="Pfam" id="PF23030"/>
    </source>
</evidence>
<dbReference type="InterPro" id="IPR057031">
    <property type="entry name" value="SFR19-like_C"/>
</dbReference>
<dbReference type="Pfam" id="PF23030">
    <property type="entry name" value="SCAF11-like_C"/>
    <property type="match status" value="1"/>
</dbReference>
<feature type="domain" description="SFR19-like C-terminal" evidence="2">
    <location>
        <begin position="140"/>
        <end position="216"/>
    </location>
</feature>
<gene>
    <name evidence="3" type="ORF">WMY93_023541</name>
</gene>
<keyword evidence="4" id="KW-1185">Reference proteome</keyword>
<feature type="compositionally biased region" description="Polar residues" evidence="1">
    <location>
        <begin position="89"/>
        <end position="103"/>
    </location>
</feature>
<dbReference type="InterPro" id="IPR047157">
    <property type="entry name" value="PHRF1/Atg35"/>
</dbReference>
<sequence length="231" mass="25623">MSDSDDDFNVDAILDNLDLVKSKIDETIEATVKQEKDEKSEGEPAAAGGKSKTQVKRVTWNIEEPVGPQPDKGGFVQTKLKQEGIRRPVSTSSQDLTGTTSDSDVAKSVDPERCSGSDSSQLLTGSAQGENDDGDLLKKDKKLHMQERAIEEVKLAIKPFYQKRDINKDEYKEILRKAVQKVCHSKSGEINPVKVGNLVKAYVDKYKHARKYKKGDELGKSQELIRTTDSP</sequence>
<name>A0AAW0NF31_9GOBI</name>
<dbReference type="PANTHER" id="PTHR12618:SF20">
    <property type="entry name" value="PHD AND RING FINGER DOMAIN-CONTAINING PROTEIN 1"/>
    <property type="match status" value="1"/>
</dbReference>
<protein>
    <recommendedName>
        <fullName evidence="2">SFR19-like C-terminal domain-containing protein</fullName>
    </recommendedName>
</protein>